<organism evidence="2 3">
    <name type="scientific">Nocardioides panaciterrulae</name>
    <dbReference type="NCBI Taxonomy" id="661492"/>
    <lineage>
        <taxon>Bacteria</taxon>
        <taxon>Bacillati</taxon>
        <taxon>Actinomycetota</taxon>
        <taxon>Actinomycetes</taxon>
        <taxon>Propionibacteriales</taxon>
        <taxon>Nocardioidaceae</taxon>
        <taxon>Nocardioides</taxon>
    </lineage>
</organism>
<sequence length="108" mass="12560">MSKQRQVRRAEREREAAVRAAARARAAERRRRSAARRQAVTRWLPAPRRAPGLLAQRRRRETTVTVCLLLAVNLLVWVTRPEWGLRILALLVTLLVAPVVHTLLFRRR</sequence>
<evidence type="ECO:0000313" key="3">
    <source>
        <dbReference type="Proteomes" id="UP000535511"/>
    </source>
</evidence>
<protein>
    <submittedName>
        <fullName evidence="2">Uncharacterized protein</fullName>
    </submittedName>
</protein>
<comment type="caution">
    <text evidence="2">The sequence shown here is derived from an EMBL/GenBank/DDBJ whole genome shotgun (WGS) entry which is preliminary data.</text>
</comment>
<keyword evidence="3" id="KW-1185">Reference proteome</keyword>
<keyword evidence="1" id="KW-1133">Transmembrane helix</keyword>
<dbReference type="RefSeq" id="WP_179663240.1">
    <property type="nucleotide sequence ID" value="NZ_JACCBG010000001.1"/>
</dbReference>
<name>A0A7Y9JA83_9ACTN</name>
<keyword evidence="1" id="KW-0472">Membrane</keyword>
<dbReference type="EMBL" id="JACCBG010000001">
    <property type="protein sequence ID" value="NYD41500.1"/>
    <property type="molecule type" value="Genomic_DNA"/>
</dbReference>
<gene>
    <name evidence="2" type="ORF">BJZ21_001583</name>
</gene>
<feature type="transmembrane region" description="Helical" evidence="1">
    <location>
        <begin position="85"/>
        <end position="105"/>
    </location>
</feature>
<reference evidence="2 3" key="1">
    <citation type="submission" date="2020-07" db="EMBL/GenBank/DDBJ databases">
        <title>Sequencing the genomes of 1000 actinobacteria strains.</title>
        <authorList>
            <person name="Klenk H.-P."/>
        </authorList>
    </citation>
    <scope>NUCLEOTIDE SEQUENCE [LARGE SCALE GENOMIC DNA]</scope>
    <source>
        <strain evidence="2 3">DSM 21350</strain>
    </source>
</reference>
<feature type="transmembrane region" description="Helical" evidence="1">
    <location>
        <begin position="62"/>
        <end position="79"/>
    </location>
</feature>
<proteinExistence type="predicted"/>
<evidence type="ECO:0000313" key="2">
    <source>
        <dbReference type="EMBL" id="NYD41500.1"/>
    </source>
</evidence>
<dbReference type="AlphaFoldDB" id="A0A7Y9JA83"/>
<dbReference type="Proteomes" id="UP000535511">
    <property type="component" value="Unassembled WGS sequence"/>
</dbReference>
<accession>A0A7Y9JA83</accession>
<evidence type="ECO:0000256" key="1">
    <source>
        <dbReference type="SAM" id="Phobius"/>
    </source>
</evidence>
<keyword evidence="1" id="KW-0812">Transmembrane</keyword>